<keyword evidence="2" id="KW-1185">Reference proteome</keyword>
<name>T1HKZ5_RHOPR</name>
<protein>
    <submittedName>
        <fullName evidence="1">Uncharacterized protein</fullName>
    </submittedName>
</protein>
<dbReference type="Proteomes" id="UP000015103">
    <property type="component" value="Unassembled WGS sequence"/>
</dbReference>
<organism evidence="1 2">
    <name type="scientific">Rhodnius prolixus</name>
    <name type="common">Triatomid bug</name>
    <dbReference type="NCBI Taxonomy" id="13249"/>
    <lineage>
        <taxon>Eukaryota</taxon>
        <taxon>Metazoa</taxon>
        <taxon>Ecdysozoa</taxon>
        <taxon>Arthropoda</taxon>
        <taxon>Hexapoda</taxon>
        <taxon>Insecta</taxon>
        <taxon>Pterygota</taxon>
        <taxon>Neoptera</taxon>
        <taxon>Paraneoptera</taxon>
        <taxon>Hemiptera</taxon>
        <taxon>Heteroptera</taxon>
        <taxon>Panheteroptera</taxon>
        <taxon>Cimicomorpha</taxon>
        <taxon>Reduviidae</taxon>
        <taxon>Triatominae</taxon>
        <taxon>Rhodnius</taxon>
    </lineage>
</organism>
<dbReference type="VEuPathDB" id="VectorBase:RPRC004719"/>
<dbReference type="EnsemblMetazoa" id="RPRC004719-RA">
    <property type="protein sequence ID" value="RPRC004719-PA"/>
    <property type="gene ID" value="RPRC004719"/>
</dbReference>
<dbReference type="AlphaFoldDB" id="T1HKZ5"/>
<reference evidence="1" key="1">
    <citation type="submission" date="2015-05" db="UniProtKB">
        <authorList>
            <consortium name="EnsemblMetazoa"/>
        </authorList>
    </citation>
    <scope>IDENTIFICATION</scope>
</reference>
<accession>T1HKZ5</accession>
<sequence>MVNYAAVLMPAVTVEVQAGHIHSLPLLLLVAPLDYLTTILLLLAVATVVRITNAVCITNKLFLKQMLRYVGNKKNAVHLANLTLKGGIAAKMVARITEVDEGDEAGFSVIDLSQRNYPANIP</sequence>
<dbReference type="InParanoid" id="T1HKZ5"/>
<evidence type="ECO:0000313" key="1">
    <source>
        <dbReference type="EnsemblMetazoa" id="RPRC004719-PA"/>
    </source>
</evidence>
<evidence type="ECO:0000313" key="2">
    <source>
        <dbReference type="Proteomes" id="UP000015103"/>
    </source>
</evidence>
<dbReference type="EMBL" id="ACPB03020515">
    <property type="status" value="NOT_ANNOTATED_CDS"/>
    <property type="molecule type" value="Genomic_DNA"/>
</dbReference>
<dbReference type="HOGENOM" id="CLU_2029553_0_0_1"/>
<proteinExistence type="predicted"/>
<dbReference type="EMBL" id="ACPB03020516">
    <property type="status" value="NOT_ANNOTATED_CDS"/>
    <property type="molecule type" value="Genomic_DNA"/>
</dbReference>